<accession>A0A4V1WXC1</accession>
<dbReference type="AlphaFoldDB" id="A0A4V1WXC1"/>
<protein>
    <recommendedName>
        <fullName evidence="1">Heterokaryon incompatibility domain-containing protein</fullName>
    </recommendedName>
</protein>
<dbReference type="PANTHER" id="PTHR24148:SF79">
    <property type="entry name" value="HETEROKARYON INCOMPATIBILITY DOMAIN-CONTAINING PROTEIN"/>
    <property type="match status" value="1"/>
</dbReference>
<dbReference type="OrthoDB" id="3773119at2759"/>
<feature type="non-terminal residue" evidence="2">
    <location>
        <position position="1"/>
    </location>
</feature>
<feature type="domain" description="Heterokaryon incompatibility" evidence="1">
    <location>
        <begin position="50"/>
        <end position="229"/>
    </location>
</feature>
<reference evidence="3" key="1">
    <citation type="journal article" date="2019" name="bioRxiv">
        <title>Genomics, evolutionary history and diagnostics of the Alternaria alternata species group including apple and Asian pear pathotypes.</title>
        <authorList>
            <person name="Armitage A.D."/>
            <person name="Cockerton H.M."/>
            <person name="Sreenivasaprasad S."/>
            <person name="Woodhall J.W."/>
            <person name="Lane C.R."/>
            <person name="Harrison R.J."/>
            <person name="Clarkson J.P."/>
        </authorList>
    </citation>
    <scope>NUCLEOTIDE SEQUENCE [LARGE SCALE GENOMIC DNA]</scope>
    <source>
        <strain evidence="3">RGR 97.0016</strain>
    </source>
</reference>
<proteinExistence type="predicted"/>
<comment type="caution">
    <text evidence="2">The sequence shown here is derived from an EMBL/GenBank/DDBJ whole genome shotgun (WGS) entry which is preliminary data.</text>
</comment>
<dbReference type="Proteomes" id="UP000293823">
    <property type="component" value="Unassembled WGS sequence"/>
</dbReference>
<sequence length="719" mass="81110">INTGNEGFLPILPNPATHIRLLIVFACGEAGVADIQISLISVPFLDAPAYHAVSYTWGDSASEENITICNGDNGDAKDRSNDRRRVTVRKNCANVLRQLAHFKTAKYYWVDAICIDQTNDTEKSYQVAMMGEIFSRADCVLSCVGMHEDDSKFMADTLRSFDTYLASHGKSSAVFSDGSRDWTDEKGWTIWHSEHWLEALADEDIVRLYEALDAFARRPYFWRIWILQELFVARQIVILCDLDELSLPTILFWWVDAKTQWVFRHRDDIAAGKEPPILLRKLTALEAGKDYLSRARWTDVLSFLDDGGSGLGAGFEDMLRERAVTLHETSERQQLFLAKMLTMCEDRHCQDPRDTVYGTLSLTNWGEGTTFTLDGVLIEAAATIDGVLRPDYKKSSYDLAKEIMLNFNEIGELVKLVLYMLRVGSDAEEVISGIDSRRQRTVTTAQIADQDLVHLANQSEQEQLQIVEGGFQITSESVWRIERATDSTYVYIHAVDRSDTCCALASATINVNDWIVPTAYSYGFVLRQVSEASKYFQIVGKVWFPPELLPNDHEMTAFMMWFGVDDILVHLAGGFAYILSGDNAKRLEERVLELINVDFCGEPYSSCAEVPGEKRTGTADDFVERAKTYTLQLLADWHLFQAENSEREEEQEEGLASAIPRSVLPKKSNPVYTAQAIVHTKPDLFAQWMLLAEGDDGNSALEVVENLYCTLQKARQGPE</sequence>
<dbReference type="Pfam" id="PF06985">
    <property type="entry name" value="HET"/>
    <property type="match status" value="1"/>
</dbReference>
<name>A0A4V1WXC1_9PLEO</name>
<gene>
    <name evidence="2" type="ORF">AA0113_g12577</name>
</gene>
<evidence type="ECO:0000313" key="2">
    <source>
        <dbReference type="EMBL" id="RYO26114.1"/>
    </source>
</evidence>
<dbReference type="EMBL" id="PEJP01000108">
    <property type="protein sequence ID" value="RYO26114.1"/>
    <property type="molecule type" value="Genomic_DNA"/>
</dbReference>
<organism evidence="2 3">
    <name type="scientific">Alternaria arborescens</name>
    <dbReference type="NCBI Taxonomy" id="156630"/>
    <lineage>
        <taxon>Eukaryota</taxon>
        <taxon>Fungi</taxon>
        <taxon>Dikarya</taxon>
        <taxon>Ascomycota</taxon>
        <taxon>Pezizomycotina</taxon>
        <taxon>Dothideomycetes</taxon>
        <taxon>Pleosporomycetidae</taxon>
        <taxon>Pleosporales</taxon>
        <taxon>Pleosporineae</taxon>
        <taxon>Pleosporaceae</taxon>
        <taxon>Alternaria</taxon>
        <taxon>Alternaria sect. Alternaria</taxon>
    </lineage>
</organism>
<dbReference type="InterPro" id="IPR052895">
    <property type="entry name" value="HetReg/Transcr_Mod"/>
</dbReference>
<evidence type="ECO:0000259" key="1">
    <source>
        <dbReference type="Pfam" id="PF06985"/>
    </source>
</evidence>
<dbReference type="PANTHER" id="PTHR24148">
    <property type="entry name" value="ANKYRIN REPEAT DOMAIN-CONTAINING PROTEIN 39 HOMOLOG-RELATED"/>
    <property type="match status" value="1"/>
</dbReference>
<evidence type="ECO:0000313" key="3">
    <source>
        <dbReference type="Proteomes" id="UP000293823"/>
    </source>
</evidence>
<dbReference type="InterPro" id="IPR010730">
    <property type="entry name" value="HET"/>
</dbReference>
<keyword evidence="3" id="KW-1185">Reference proteome</keyword>